<name>A0ABP4WA92_9ACTN</name>
<dbReference type="Proteomes" id="UP001501057">
    <property type="component" value="Unassembled WGS sequence"/>
</dbReference>
<reference evidence="4" key="1">
    <citation type="journal article" date="2019" name="Int. J. Syst. Evol. Microbiol.">
        <title>The Global Catalogue of Microorganisms (GCM) 10K type strain sequencing project: providing services to taxonomists for standard genome sequencing and annotation.</title>
        <authorList>
            <consortium name="The Broad Institute Genomics Platform"/>
            <consortium name="The Broad Institute Genome Sequencing Center for Infectious Disease"/>
            <person name="Wu L."/>
            <person name="Ma J."/>
        </authorList>
    </citation>
    <scope>NUCLEOTIDE SEQUENCE [LARGE SCALE GENOMIC DNA]</scope>
    <source>
        <strain evidence="4">JCM 13518</strain>
    </source>
</reference>
<keyword evidence="1" id="KW-0732">Signal</keyword>
<dbReference type="InterPro" id="IPR013830">
    <property type="entry name" value="SGNH_hydro"/>
</dbReference>
<accession>A0ABP4WA92</accession>
<dbReference type="InterPro" id="IPR036514">
    <property type="entry name" value="SGNH_hydro_sf"/>
</dbReference>
<feature type="domain" description="SGNH hydrolase-type esterase" evidence="2">
    <location>
        <begin position="40"/>
        <end position="270"/>
    </location>
</feature>
<dbReference type="PANTHER" id="PTHR37981">
    <property type="entry name" value="LIPASE 2"/>
    <property type="match status" value="1"/>
</dbReference>
<sequence length="370" mass="38000">MRTRVAATLTALVLSVGLAAAAPASADPVVSPDDAIDYVALGDSYTAGPLIPLPTPGPLGCVRSSSNYPAFLASYLKVRTFTDVSCSAARTEHLFTSQTGNLPAGLPENQNAPQLLAVTPETDLVTLGIGGNDFGLFGEMIDQCGALAAEQPDASSPCRDHFTVDGVDTKIRDAQAIRGNVETALAAIAERAPDATIVVVNYLHILPESGTCADVPFAEGDYAWGTTVHQALNTSLREAAAAQGAEYVDMYAASAGHDACAGDAAWVNGATVKPTAAISYHPFRSGMKAIADETYRQLTGAEPAAFVLPVLQLANRLPALVDLGALLTYVASGGSVPTQTIDDASAPEPGVLADVVARLAELDAAVPTAP</sequence>
<feature type="signal peptide" evidence="1">
    <location>
        <begin position="1"/>
        <end position="26"/>
    </location>
</feature>
<comment type="caution">
    <text evidence="3">The sequence shown here is derived from an EMBL/GenBank/DDBJ whole genome shotgun (WGS) entry which is preliminary data.</text>
</comment>
<protein>
    <recommendedName>
        <fullName evidence="2">SGNH hydrolase-type esterase domain-containing protein</fullName>
    </recommendedName>
</protein>
<dbReference type="InterPro" id="IPR037460">
    <property type="entry name" value="SEST-like"/>
</dbReference>
<gene>
    <name evidence="3" type="ORF">GCM10009710_30860</name>
</gene>
<dbReference type="SUPFAM" id="SSF52266">
    <property type="entry name" value="SGNH hydrolase"/>
    <property type="match status" value="1"/>
</dbReference>
<dbReference type="RefSeq" id="WP_344203206.1">
    <property type="nucleotide sequence ID" value="NZ_BAAAME010000005.1"/>
</dbReference>
<keyword evidence="4" id="KW-1185">Reference proteome</keyword>
<organism evidence="3 4">
    <name type="scientific">Aeromicrobium alkaliterrae</name>
    <dbReference type="NCBI Taxonomy" id="302168"/>
    <lineage>
        <taxon>Bacteria</taxon>
        <taxon>Bacillati</taxon>
        <taxon>Actinomycetota</taxon>
        <taxon>Actinomycetes</taxon>
        <taxon>Propionibacteriales</taxon>
        <taxon>Nocardioidaceae</taxon>
        <taxon>Aeromicrobium</taxon>
    </lineage>
</organism>
<evidence type="ECO:0000256" key="1">
    <source>
        <dbReference type="SAM" id="SignalP"/>
    </source>
</evidence>
<dbReference type="CDD" id="cd01823">
    <property type="entry name" value="SEST_like"/>
    <property type="match status" value="1"/>
</dbReference>
<dbReference type="Pfam" id="PF13472">
    <property type="entry name" value="Lipase_GDSL_2"/>
    <property type="match status" value="1"/>
</dbReference>
<dbReference type="Gene3D" id="3.40.50.1110">
    <property type="entry name" value="SGNH hydrolase"/>
    <property type="match status" value="1"/>
</dbReference>
<feature type="chain" id="PRO_5045824472" description="SGNH hydrolase-type esterase domain-containing protein" evidence="1">
    <location>
        <begin position="27"/>
        <end position="370"/>
    </location>
</feature>
<evidence type="ECO:0000313" key="4">
    <source>
        <dbReference type="Proteomes" id="UP001501057"/>
    </source>
</evidence>
<proteinExistence type="predicted"/>
<dbReference type="PANTHER" id="PTHR37981:SF1">
    <property type="entry name" value="SGNH HYDROLASE-TYPE ESTERASE DOMAIN-CONTAINING PROTEIN"/>
    <property type="match status" value="1"/>
</dbReference>
<dbReference type="EMBL" id="BAAAME010000005">
    <property type="protein sequence ID" value="GAA1748639.1"/>
    <property type="molecule type" value="Genomic_DNA"/>
</dbReference>
<evidence type="ECO:0000259" key="2">
    <source>
        <dbReference type="Pfam" id="PF13472"/>
    </source>
</evidence>
<evidence type="ECO:0000313" key="3">
    <source>
        <dbReference type="EMBL" id="GAA1748639.1"/>
    </source>
</evidence>